<organism evidence="8 9">
    <name type="scientific">Ktedonobacter racemifer DSM 44963</name>
    <dbReference type="NCBI Taxonomy" id="485913"/>
    <lineage>
        <taxon>Bacteria</taxon>
        <taxon>Bacillati</taxon>
        <taxon>Chloroflexota</taxon>
        <taxon>Ktedonobacteria</taxon>
        <taxon>Ktedonobacterales</taxon>
        <taxon>Ktedonobacteraceae</taxon>
        <taxon>Ktedonobacter</taxon>
    </lineage>
</organism>
<protein>
    <submittedName>
        <fullName evidence="8">Cytochrome P450</fullName>
    </submittedName>
</protein>
<evidence type="ECO:0000256" key="5">
    <source>
        <dbReference type="ARBA" id="ARBA00023004"/>
    </source>
</evidence>
<dbReference type="GO" id="GO:0020037">
    <property type="term" value="F:heme binding"/>
    <property type="evidence" value="ECO:0007669"/>
    <property type="project" value="InterPro"/>
</dbReference>
<evidence type="ECO:0000313" key="8">
    <source>
        <dbReference type="EMBL" id="EFH83996.1"/>
    </source>
</evidence>
<dbReference type="SUPFAM" id="SSF48264">
    <property type="entry name" value="Cytochrome P450"/>
    <property type="match status" value="1"/>
</dbReference>
<dbReference type="InterPro" id="IPR017972">
    <property type="entry name" value="Cyt_P450_CS"/>
</dbReference>
<gene>
    <name evidence="8" type="ORF">Krac_5002</name>
</gene>
<dbReference type="EMBL" id="ADVG01000003">
    <property type="protein sequence ID" value="EFH83996.1"/>
    <property type="molecule type" value="Genomic_DNA"/>
</dbReference>
<dbReference type="PANTHER" id="PTHR46696:SF1">
    <property type="entry name" value="CYTOCHROME P450 YJIB-RELATED"/>
    <property type="match status" value="1"/>
</dbReference>
<evidence type="ECO:0000256" key="2">
    <source>
        <dbReference type="ARBA" id="ARBA00022617"/>
    </source>
</evidence>
<dbReference type="GO" id="GO:0016705">
    <property type="term" value="F:oxidoreductase activity, acting on paired donors, with incorporation or reduction of molecular oxygen"/>
    <property type="evidence" value="ECO:0007669"/>
    <property type="project" value="InterPro"/>
</dbReference>
<accession>D6TU95</accession>
<dbReference type="GO" id="GO:0005506">
    <property type="term" value="F:iron ion binding"/>
    <property type="evidence" value="ECO:0007669"/>
    <property type="project" value="InterPro"/>
</dbReference>
<keyword evidence="2 7" id="KW-0349">Heme</keyword>
<dbReference type="Proteomes" id="UP000004508">
    <property type="component" value="Unassembled WGS sequence"/>
</dbReference>
<keyword evidence="4 7" id="KW-0560">Oxidoreductase</keyword>
<keyword evidence="5 7" id="KW-0408">Iron</keyword>
<evidence type="ECO:0000256" key="6">
    <source>
        <dbReference type="ARBA" id="ARBA00023033"/>
    </source>
</evidence>
<dbReference type="InterPro" id="IPR002397">
    <property type="entry name" value="Cyt_P450_B"/>
</dbReference>
<evidence type="ECO:0000256" key="7">
    <source>
        <dbReference type="RuleBase" id="RU000461"/>
    </source>
</evidence>
<evidence type="ECO:0000256" key="4">
    <source>
        <dbReference type="ARBA" id="ARBA00023002"/>
    </source>
</evidence>
<dbReference type="STRING" id="485913.Krac_5002"/>
<dbReference type="PRINTS" id="PR00359">
    <property type="entry name" value="BP450"/>
</dbReference>
<comment type="caution">
    <text evidence="8">The sequence shown here is derived from an EMBL/GenBank/DDBJ whole genome shotgun (WGS) entry which is preliminary data.</text>
</comment>
<dbReference type="AlphaFoldDB" id="D6TU95"/>
<sequence>MLDERSTLSFLVENTRKSQPASYLRLLVSIDWKKQMSKEQLIPTNEASQEELPTYPFSFADHSLRLSEEYDQLRQKCPVARVHMPHGGDAFMPTRYQEIAQAFADPKCGAIRASDGDVPRLEAGRVTGVENSAAASIFAVSDARHNKLRRVIGPAFTVAAANKLRSRVIEVTHALVDAMERSGPPADLFEDYAIQVPMTVLCEMLGIPREEEHLYRESARMLVSTTASAQEKQAQAMKLMHYLTPIIQEARMNPGDNILGLLIQAREQGDEVMTETEMYGFAMAVIGAGFETVSTTFTNSAFILLQQPELVAQLRTRLEQPDQLANTIEEILRITPIGHGRPRITREPVQLGETTIPAGEVVFLVPHAANHDSSVFPDAREIRFDRELQPILSFGRGIHACLGQQIARMELQVLWQTLLTRLPSVRLAVAPSEVPWRADEALTFGPEHLPVTW</sequence>
<proteinExistence type="inferred from homology"/>
<dbReference type="Pfam" id="PF00067">
    <property type="entry name" value="p450"/>
    <property type="match status" value="1"/>
</dbReference>
<dbReference type="InParanoid" id="D6TU95"/>
<dbReference type="FunFam" id="1.10.630.10:FF:000018">
    <property type="entry name" value="Cytochrome P450 monooxygenase"/>
    <property type="match status" value="1"/>
</dbReference>
<dbReference type="PANTHER" id="PTHR46696">
    <property type="entry name" value="P450, PUTATIVE (EUROFUNG)-RELATED"/>
    <property type="match status" value="1"/>
</dbReference>
<evidence type="ECO:0000313" key="9">
    <source>
        <dbReference type="Proteomes" id="UP000004508"/>
    </source>
</evidence>
<dbReference type="InterPro" id="IPR036396">
    <property type="entry name" value="Cyt_P450_sf"/>
</dbReference>
<keyword evidence="9" id="KW-1185">Reference proteome</keyword>
<keyword evidence="6 7" id="KW-0503">Monooxygenase</keyword>
<evidence type="ECO:0000256" key="3">
    <source>
        <dbReference type="ARBA" id="ARBA00022723"/>
    </source>
</evidence>
<dbReference type="Gene3D" id="1.10.630.10">
    <property type="entry name" value="Cytochrome P450"/>
    <property type="match status" value="1"/>
</dbReference>
<dbReference type="PROSITE" id="PS00086">
    <property type="entry name" value="CYTOCHROME_P450"/>
    <property type="match status" value="1"/>
</dbReference>
<reference evidence="8 9" key="1">
    <citation type="journal article" date="2011" name="Stand. Genomic Sci.">
        <title>Non-contiguous finished genome sequence and contextual data of the filamentous soil bacterium Ktedonobacter racemifer type strain (SOSP1-21).</title>
        <authorList>
            <person name="Chang Y.J."/>
            <person name="Land M."/>
            <person name="Hauser L."/>
            <person name="Chertkov O."/>
            <person name="Del Rio T.G."/>
            <person name="Nolan M."/>
            <person name="Copeland A."/>
            <person name="Tice H."/>
            <person name="Cheng J.F."/>
            <person name="Lucas S."/>
            <person name="Han C."/>
            <person name="Goodwin L."/>
            <person name="Pitluck S."/>
            <person name="Ivanova N."/>
            <person name="Ovchinikova G."/>
            <person name="Pati A."/>
            <person name="Chen A."/>
            <person name="Palaniappan K."/>
            <person name="Mavromatis K."/>
            <person name="Liolios K."/>
            <person name="Brettin T."/>
            <person name="Fiebig A."/>
            <person name="Rohde M."/>
            <person name="Abt B."/>
            <person name="Goker M."/>
            <person name="Detter J.C."/>
            <person name="Woyke T."/>
            <person name="Bristow J."/>
            <person name="Eisen J.A."/>
            <person name="Markowitz V."/>
            <person name="Hugenholtz P."/>
            <person name="Kyrpides N.C."/>
            <person name="Klenk H.P."/>
            <person name="Lapidus A."/>
        </authorList>
    </citation>
    <scope>NUCLEOTIDE SEQUENCE [LARGE SCALE GENOMIC DNA]</scope>
    <source>
        <strain evidence="9">DSM 44963</strain>
    </source>
</reference>
<dbReference type="PRINTS" id="PR00385">
    <property type="entry name" value="P450"/>
</dbReference>
<dbReference type="GO" id="GO:0004497">
    <property type="term" value="F:monooxygenase activity"/>
    <property type="evidence" value="ECO:0007669"/>
    <property type="project" value="UniProtKB-KW"/>
</dbReference>
<keyword evidence="3 7" id="KW-0479">Metal-binding</keyword>
<dbReference type="eggNOG" id="COG2124">
    <property type="taxonomic scope" value="Bacteria"/>
</dbReference>
<comment type="similarity">
    <text evidence="1 7">Belongs to the cytochrome P450 family.</text>
</comment>
<evidence type="ECO:0000256" key="1">
    <source>
        <dbReference type="ARBA" id="ARBA00010617"/>
    </source>
</evidence>
<name>D6TU95_KTERA</name>
<dbReference type="InterPro" id="IPR001128">
    <property type="entry name" value="Cyt_P450"/>
</dbReference>